<dbReference type="EMBL" id="CAJVPW010001350">
    <property type="protein sequence ID" value="CAG8481658.1"/>
    <property type="molecule type" value="Genomic_DNA"/>
</dbReference>
<reference evidence="1" key="1">
    <citation type="submission" date="2021-06" db="EMBL/GenBank/DDBJ databases">
        <authorList>
            <person name="Kallberg Y."/>
            <person name="Tangrot J."/>
            <person name="Rosling A."/>
        </authorList>
    </citation>
    <scope>NUCLEOTIDE SEQUENCE</scope>
    <source>
        <strain evidence="1">28 12/20/2015</strain>
    </source>
</reference>
<sequence>MPPRRPCTHNPHSKTFNSYSQKKKRPSTIYNQDTLFSDKICAVFPVEVDKSGVEFSAFIKTTPIQNNDKKLNHSFNHLLSLRKTKEHKTYINASRIYVARTTKDTSWFSTQITPPSICTIWYFGTISGFLKNTEIGKYKEIAAEQLNTQINDQYQFFGNGELDFEYIRNRETVFENDSIGDQKNVSKRDLKDDSGEDQDDNNRGNQEDDSKGDQESDSKGNQENNKGNQPEIIELLSNEDQTPEIIEISSDEKSQIPEIIELSSDKEVFEKKLIAISREQTPETAEIKLNL</sequence>
<evidence type="ECO:0000313" key="2">
    <source>
        <dbReference type="Proteomes" id="UP000789366"/>
    </source>
</evidence>
<dbReference type="Proteomes" id="UP000789366">
    <property type="component" value="Unassembled WGS sequence"/>
</dbReference>
<name>A0ACA9KP24_9GLOM</name>
<organism evidence="1 2">
    <name type="scientific">Cetraspora pellucida</name>
    <dbReference type="NCBI Taxonomy" id="1433469"/>
    <lineage>
        <taxon>Eukaryota</taxon>
        <taxon>Fungi</taxon>
        <taxon>Fungi incertae sedis</taxon>
        <taxon>Mucoromycota</taxon>
        <taxon>Glomeromycotina</taxon>
        <taxon>Glomeromycetes</taxon>
        <taxon>Diversisporales</taxon>
        <taxon>Gigasporaceae</taxon>
        <taxon>Cetraspora</taxon>
    </lineage>
</organism>
<protein>
    <submittedName>
        <fullName evidence="1">12239_t:CDS:1</fullName>
    </submittedName>
</protein>
<keyword evidence="2" id="KW-1185">Reference proteome</keyword>
<gene>
    <name evidence="1" type="ORF">SPELUC_LOCUS2156</name>
</gene>
<accession>A0ACA9KP24</accession>
<proteinExistence type="predicted"/>
<evidence type="ECO:0000313" key="1">
    <source>
        <dbReference type="EMBL" id="CAG8481658.1"/>
    </source>
</evidence>
<comment type="caution">
    <text evidence="1">The sequence shown here is derived from an EMBL/GenBank/DDBJ whole genome shotgun (WGS) entry which is preliminary data.</text>
</comment>